<name>A0A7R8ZPS7_9CRUS</name>
<organism evidence="1">
    <name type="scientific">Cyprideis torosa</name>
    <dbReference type="NCBI Taxonomy" id="163714"/>
    <lineage>
        <taxon>Eukaryota</taxon>
        <taxon>Metazoa</taxon>
        <taxon>Ecdysozoa</taxon>
        <taxon>Arthropoda</taxon>
        <taxon>Crustacea</taxon>
        <taxon>Oligostraca</taxon>
        <taxon>Ostracoda</taxon>
        <taxon>Podocopa</taxon>
        <taxon>Podocopida</taxon>
        <taxon>Cytherocopina</taxon>
        <taxon>Cytheroidea</taxon>
        <taxon>Cytherideidae</taxon>
        <taxon>Cyprideis</taxon>
    </lineage>
</organism>
<dbReference type="EMBL" id="OB663959">
    <property type="protein sequence ID" value="CAD7231863.1"/>
    <property type="molecule type" value="Genomic_DNA"/>
</dbReference>
<evidence type="ECO:0000313" key="1">
    <source>
        <dbReference type="EMBL" id="CAD7231863.1"/>
    </source>
</evidence>
<proteinExistence type="predicted"/>
<sequence length="288" mass="32018">MSAFHVRSQVSRSSLARELRSNPVTKGFGSPCCTSIVPPGVHHEGRHTSSLQNSLNWQRFPNRSSSENVAFDYNRNILHFSRGFRIGCFQSTGSTLLNQLDPPVYGVSLTVSYLTLVASSMIACWLSGGSFRKLLFVASHLDVRRNEVVLHGRIPWNLRRLSPFIVITPKTFKSCYTGKERFLLPILGLLRIPTSTALDGHEGHHHHFEGEASPSSPCPPGVQLDNPAAFFGFLRRQRWMAMRDTITISTERRLRPPPVPLGCSWITPPSTCDRGGDLSSEGHVCAVQ</sequence>
<reference evidence="1" key="1">
    <citation type="submission" date="2020-11" db="EMBL/GenBank/DDBJ databases">
        <authorList>
            <person name="Tran Van P."/>
        </authorList>
    </citation>
    <scope>NUCLEOTIDE SEQUENCE</scope>
</reference>
<gene>
    <name evidence="1" type="ORF">CTOB1V02_LOCUS9706</name>
</gene>
<accession>A0A7R8ZPS7</accession>
<dbReference type="AlphaFoldDB" id="A0A7R8ZPS7"/>
<protein>
    <submittedName>
        <fullName evidence="1">Uncharacterized protein</fullName>
    </submittedName>
</protein>